<dbReference type="EMBL" id="DRLD01000023">
    <property type="protein sequence ID" value="HED09216.1"/>
    <property type="molecule type" value="Genomic_DNA"/>
</dbReference>
<proteinExistence type="inferred from homology"/>
<feature type="active site" description="Acyl-ester intermediate" evidence="10">
    <location>
        <position position="167"/>
    </location>
</feature>
<dbReference type="Proteomes" id="UP000886005">
    <property type="component" value="Unassembled WGS sequence"/>
</dbReference>
<dbReference type="GO" id="GO:0050567">
    <property type="term" value="F:glutaminyl-tRNA synthase (glutamine-hydrolyzing) activity"/>
    <property type="evidence" value="ECO:0007669"/>
    <property type="project" value="UniProtKB-UniRule"/>
</dbReference>
<evidence type="ECO:0000256" key="3">
    <source>
        <dbReference type="ARBA" id="ARBA00012739"/>
    </source>
</evidence>
<dbReference type="GO" id="GO:0006412">
    <property type="term" value="P:translation"/>
    <property type="evidence" value="ECO:0007669"/>
    <property type="project" value="UniProtKB-UniRule"/>
</dbReference>
<evidence type="ECO:0000259" key="11">
    <source>
        <dbReference type="Pfam" id="PF01425"/>
    </source>
</evidence>
<comment type="subunit">
    <text evidence="2 10">Heterotrimer of A, B and C subunits.</text>
</comment>
<dbReference type="NCBIfam" id="TIGR00132">
    <property type="entry name" value="gatA"/>
    <property type="match status" value="1"/>
</dbReference>
<feature type="domain" description="Amidase" evidence="11">
    <location>
        <begin position="16"/>
        <end position="453"/>
    </location>
</feature>
<comment type="catalytic activity">
    <reaction evidence="9 10">
        <text>L-glutamyl-tRNA(Gln) + L-glutamine + ATP + H2O = L-glutaminyl-tRNA(Gln) + L-glutamate + ADP + phosphate + H(+)</text>
        <dbReference type="Rhea" id="RHEA:17521"/>
        <dbReference type="Rhea" id="RHEA-COMP:9681"/>
        <dbReference type="Rhea" id="RHEA-COMP:9684"/>
        <dbReference type="ChEBI" id="CHEBI:15377"/>
        <dbReference type="ChEBI" id="CHEBI:15378"/>
        <dbReference type="ChEBI" id="CHEBI:29985"/>
        <dbReference type="ChEBI" id="CHEBI:30616"/>
        <dbReference type="ChEBI" id="CHEBI:43474"/>
        <dbReference type="ChEBI" id="CHEBI:58359"/>
        <dbReference type="ChEBI" id="CHEBI:78520"/>
        <dbReference type="ChEBI" id="CHEBI:78521"/>
        <dbReference type="ChEBI" id="CHEBI:456216"/>
        <dbReference type="EC" id="6.3.5.7"/>
    </reaction>
</comment>
<keyword evidence="8 10" id="KW-0648">Protein biosynthesis</keyword>
<evidence type="ECO:0000256" key="4">
    <source>
        <dbReference type="ARBA" id="ARBA00014428"/>
    </source>
</evidence>
<comment type="similarity">
    <text evidence="1 10">Belongs to the amidase family. GatA subfamily.</text>
</comment>
<evidence type="ECO:0000256" key="8">
    <source>
        <dbReference type="ARBA" id="ARBA00022917"/>
    </source>
</evidence>
<dbReference type="GO" id="GO:0030956">
    <property type="term" value="C:glutamyl-tRNA(Gln) amidotransferase complex"/>
    <property type="evidence" value="ECO:0007669"/>
    <property type="project" value="InterPro"/>
</dbReference>
<protein>
    <recommendedName>
        <fullName evidence="4 10">Glutamyl-tRNA(Gln) amidotransferase subunit A</fullName>
        <shortName evidence="10">Glu-ADT subunit A</shortName>
        <ecNumber evidence="3 10">6.3.5.7</ecNumber>
    </recommendedName>
</protein>
<gene>
    <name evidence="10 12" type="primary">gatA</name>
    <name evidence="12" type="ORF">ENJ10_00870</name>
</gene>
<feature type="active site" description="Charge relay system" evidence="10">
    <location>
        <position position="68"/>
    </location>
</feature>
<reference evidence="12" key="1">
    <citation type="journal article" date="2020" name="mSystems">
        <title>Genome- and Community-Level Interaction Insights into Carbon Utilization and Element Cycling Functions of Hydrothermarchaeota in Hydrothermal Sediment.</title>
        <authorList>
            <person name="Zhou Z."/>
            <person name="Liu Y."/>
            <person name="Xu W."/>
            <person name="Pan J."/>
            <person name="Luo Z.H."/>
            <person name="Li M."/>
        </authorList>
    </citation>
    <scope>NUCLEOTIDE SEQUENCE [LARGE SCALE GENOMIC DNA]</scope>
    <source>
        <strain evidence="12">HyVt-456</strain>
    </source>
</reference>
<evidence type="ECO:0000256" key="10">
    <source>
        <dbReference type="HAMAP-Rule" id="MF_00120"/>
    </source>
</evidence>
<organism evidence="12">
    <name type="scientific">Caldithrix abyssi</name>
    <dbReference type="NCBI Taxonomy" id="187145"/>
    <lineage>
        <taxon>Bacteria</taxon>
        <taxon>Pseudomonadati</taxon>
        <taxon>Calditrichota</taxon>
        <taxon>Calditrichia</taxon>
        <taxon>Calditrichales</taxon>
        <taxon>Calditrichaceae</taxon>
        <taxon>Caldithrix</taxon>
    </lineage>
</organism>
<keyword evidence="5 10" id="KW-0436">Ligase</keyword>
<comment type="function">
    <text evidence="10">Allows the formation of correctly charged Gln-tRNA(Gln) through the transamidation of misacylated Glu-tRNA(Gln) in organisms which lack glutaminyl-tRNA synthetase. The reaction takes place in the presence of glutamine and ATP through an activated gamma-phospho-Glu-tRNA(Gln).</text>
</comment>
<dbReference type="PANTHER" id="PTHR11895:SF151">
    <property type="entry name" value="GLUTAMYL-TRNA(GLN) AMIDOTRANSFERASE SUBUNIT A"/>
    <property type="match status" value="1"/>
</dbReference>
<dbReference type="AlphaFoldDB" id="A0A7V1LJK4"/>
<dbReference type="HAMAP" id="MF_00120">
    <property type="entry name" value="GatA"/>
    <property type="match status" value="1"/>
</dbReference>
<name>A0A7V1LJK4_CALAY</name>
<dbReference type="GO" id="GO:0005524">
    <property type="term" value="F:ATP binding"/>
    <property type="evidence" value="ECO:0007669"/>
    <property type="project" value="UniProtKB-KW"/>
</dbReference>
<dbReference type="InterPro" id="IPR023631">
    <property type="entry name" value="Amidase_dom"/>
</dbReference>
<dbReference type="PROSITE" id="PS00571">
    <property type="entry name" value="AMIDASES"/>
    <property type="match status" value="1"/>
</dbReference>
<evidence type="ECO:0000313" key="12">
    <source>
        <dbReference type="EMBL" id="HED09216.1"/>
    </source>
</evidence>
<keyword evidence="7 10" id="KW-0067">ATP-binding</keyword>
<sequence length="466" mass="49998">MLADVAEGRLSVEKRVRAFLQKCRDNKELNAFITLFEERALEQARAIDRKRQAGQQTGRLAGMVVAVKDNIVIKGAPTTCASKILGRYDSPYNATVVERLLAEDAVILGKTNMDEFAMGSSNENSAFGVVKNPHDPERVPGGSSGGSAVAVAAGLVDAALGSDTGGSIRQPASFTGTYGIKPGYGRVSRYGLVAFGSSLDQIGVFANDPAVSALVLEVISGHDNKDSTSAAVPSFSAKSNGDVSGLKIGVPAEYFQEGLDPVIEKGVRALIDDMAGAGAEIVDISLPMTDYAVSIYYIIATAEASSNLSRFDGVRYGRRAEEPADLTDMYARTRNEGFGDEVKRRIMLGTYVLSAGYYDAYYNKAMRVRRLLKENFDEAFKKCDVILSPTTPSTAFRFGEKIDDPLSMYLQDIYTVSANLAGISAISIPAGKDADGLPFGIQAQAPPFNEHVLFNCAQFIHNLKSI</sequence>
<evidence type="ECO:0000256" key="9">
    <source>
        <dbReference type="ARBA" id="ARBA00047407"/>
    </source>
</evidence>
<dbReference type="InterPro" id="IPR036928">
    <property type="entry name" value="AS_sf"/>
</dbReference>
<dbReference type="SUPFAM" id="SSF75304">
    <property type="entry name" value="Amidase signature (AS) enzymes"/>
    <property type="match status" value="1"/>
</dbReference>
<evidence type="ECO:0000256" key="7">
    <source>
        <dbReference type="ARBA" id="ARBA00022840"/>
    </source>
</evidence>
<dbReference type="InterPro" id="IPR004412">
    <property type="entry name" value="GatA"/>
</dbReference>
<evidence type="ECO:0000256" key="5">
    <source>
        <dbReference type="ARBA" id="ARBA00022598"/>
    </source>
</evidence>
<dbReference type="Gene3D" id="3.90.1300.10">
    <property type="entry name" value="Amidase signature (AS) domain"/>
    <property type="match status" value="1"/>
</dbReference>
<keyword evidence="6 10" id="KW-0547">Nucleotide-binding</keyword>
<dbReference type="InterPro" id="IPR000120">
    <property type="entry name" value="Amidase"/>
</dbReference>
<feature type="active site" description="Charge relay system" evidence="10">
    <location>
        <position position="143"/>
    </location>
</feature>
<dbReference type="EC" id="6.3.5.7" evidence="3 10"/>
<dbReference type="PANTHER" id="PTHR11895">
    <property type="entry name" value="TRANSAMIDASE"/>
    <property type="match status" value="1"/>
</dbReference>
<comment type="caution">
    <text evidence="12">The sequence shown here is derived from an EMBL/GenBank/DDBJ whole genome shotgun (WGS) entry which is preliminary data.</text>
</comment>
<accession>A0A7V1LJK4</accession>
<evidence type="ECO:0000256" key="1">
    <source>
        <dbReference type="ARBA" id="ARBA00008069"/>
    </source>
</evidence>
<evidence type="ECO:0000256" key="6">
    <source>
        <dbReference type="ARBA" id="ARBA00022741"/>
    </source>
</evidence>
<dbReference type="InterPro" id="IPR020556">
    <property type="entry name" value="Amidase_CS"/>
</dbReference>
<evidence type="ECO:0000256" key="2">
    <source>
        <dbReference type="ARBA" id="ARBA00011123"/>
    </source>
</evidence>
<dbReference type="Pfam" id="PF01425">
    <property type="entry name" value="Amidase"/>
    <property type="match status" value="1"/>
</dbReference>